<dbReference type="EMBL" id="DF973227">
    <property type="protein sequence ID" value="GAU21323.1"/>
    <property type="molecule type" value="Genomic_DNA"/>
</dbReference>
<sequence>MDALEIESQGENSPDLNDQMKELNMIEENKAIWVKRWENNVNKAIWVKRWGKHRKIATRFGVNKNTIKKSSKENLKIKFRKIIEKCSNTENWINIPRKVEQAKTKIKSIVKGDIPN</sequence>
<keyword evidence="2" id="KW-1185">Reference proteome</keyword>
<protein>
    <submittedName>
        <fullName evidence="1">Uncharacterized protein</fullName>
    </submittedName>
</protein>
<name>A0A2Z6LVQ9_TRISU</name>
<evidence type="ECO:0000313" key="1">
    <source>
        <dbReference type="EMBL" id="GAU21323.1"/>
    </source>
</evidence>
<dbReference type="OrthoDB" id="1836049at2759"/>
<gene>
    <name evidence="1" type="ORF">TSUD_372170</name>
</gene>
<accession>A0A2Z6LVQ9</accession>
<proteinExistence type="predicted"/>
<organism evidence="1 2">
    <name type="scientific">Trifolium subterraneum</name>
    <name type="common">Subterranean clover</name>
    <dbReference type="NCBI Taxonomy" id="3900"/>
    <lineage>
        <taxon>Eukaryota</taxon>
        <taxon>Viridiplantae</taxon>
        <taxon>Streptophyta</taxon>
        <taxon>Embryophyta</taxon>
        <taxon>Tracheophyta</taxon>
        <taxon>Spermatophyta</taxon>
        <taxon>Magnoliopsida</taxon>
        <taxon>eudicotyledons</taxon>
        <taxon>Gunneridae</taxon>
        <taxon>Pentapetalae</taxon>
        <taxon>rosids</taxon>
        <taxon>fabids</taxon>
        <taxon>Fabales</taxon>
        <taxon>Fabaceae</taxon>
        <taxon>Papilionoideae</taxon>
        <taxon>50 kb inversion clade</taxon>
        <taxon>NPAAA clade</taxon>
        <taxon>Hologalegina</taxon>
        <taxon>IRL clade</taxon>
        <taxon>Trifolieae</taxon>
        <taxon>Trifolium</taxon>
    </lineage>
</organism>
<dbReference type="Proteomes" id="UP000242715">
    <property type="component" value="Unassembled WGS sequence"/>
</dbReference>
<reference evidence="2" key="1">
    <citation type="journal article" date="2017" name="Front. Plant Sci.">
        <title>Climate Clever Clovers: New Paradigm to Reduce the Environmental Footprint of Ruminants by Breeding Low Methanogenic Forages Utilizing Haplotype Variation.</title>
        <authorList>
            <person name="Kaur P."/>
            <person name="Appels R."/>
            <person name="Bayer P.E."/>
            <person name="Keeble-Gagnere G."/>
            <person name="Wang J."/>
            <person name="Hirakawa H."/>
            <person name="Shirasawa K."/>
            <person name="Vercoe P."/>
            <person name="Stefanova K."/>
            <person name="Durmic Z."/>
            <person name="Nichols P."/>
            <person name="Revell C."/>
            <person name="Isobe S.N."/>
            <person name="Edwards D."/>
            <person name="Erskine W."/>
        </authorList>
    </citation>
    <scope>NUCLEOTIDE SEQUENCE [LARGE SCALE GENOMIC DNA]</scope>
    <source>
        <strain evidence="2">cv. Daliak</strain>
    </source>
</reference>
<evidence type="ECO:0000313" key="2">
    <source>
        <dbReference type="Proteomes" id="UP000242715"/>
    </source>
</evidence>
<dbReference type="AlphaFoldDB" id="A0A2Z6LVQ9"/>